<sequence length="247" mass="27698">MAKFANDPHHNHSRYHWIPIVCSVTWCITLLVLILTWVGQGRPHYVTQETTFPYISDIAADILKPLFVIGCIITALSFMGTLVAERWLRHRGRLTHEATRAQKVLAGLAIFGSVLGGAGLILLAGFDTKRYTTLHRLFLGLFMLGVALSGLFTVVEYLSLSKHNRDNRTLMWSALSKALVATVLIALAIAMGVCLSQGLELGAIFEWTISFGFVFYPLTFWIDLYRAEPKWNVQETGMQGPRMEEAR</sequence>
<evidence type="ECO:0000256" key="1">
    <source>
        <dbReference type="ARBA" id="ARBA00004127"/>
    </source>
</evidence>
<keyword evidence="3 5" id="KW-1133">Transmembrane helix</keyword>
<keyword evidence="8" id="KW-1185">Reference proteome</keyword>
<reference evidence="7 8" key="1">
    <citation type="submission" date="2014-04" db="EMBL/GenBank/DDBJ databases">
        <authorList>
            <consortium name="DOE Joint Genome Institute"/>
            <person name="Kuo A."/>
            <person name="Girlanda M."/>
            <person name="Perotto S."/>
            <person name="Kohler A."/>
            <person name="Nagy L.G."/>
            <person name="Floudas D."/>
            <person name="Copeland A."/>
            <person name="Barry K.W."/>
            <person name="Cichocki N."/>
            <person name="Veneault-Fourrey C."/>
            <person name="LaButti K."/>
            <person name="Lindquist E.A."/>
            <person name="Lipzen A."/>
            <person name="Lundell T."/>
            <person name="Morin E."/>
            <person name="Murat C."/>
            <person name="Sun H."/>
            <person name="Tunlid A."/>
            <person name="Henrissat B."/>
            <person name="Grigoriev I.V."/>
            <person name="Hibbett D.S."/>
            <person name="Martin F."/>
            <person name="Nordberg H.P."/>
            <person name="Cantor M.N."/>
            <person name="Hua S.X."/>
        </authorList>
    </citation>
    <scope>NUCLEOTIDE SEQUENCE [LARGE SCALE GENOMIC DNA]</scope>
    <source>
        <strain evidence="7 8">MUT 4182</strain>
    </source>
</reference>
<keyword evidence="4 5" id="KW-0472">Membrane</keyword>
<dbReference type="InterPro" id="IPR019402">
    <property type="entry name" value="CWH43_N"/>
</dbReference>
<feature type="domain" description="CWH43-like N-terminal" evidence="6">
    <location>
        <begin position="15"/>
        <end position="226"/>
    </location>
</feature>
<gene>
    <name evidence="7" type="ORF">M407DRAFT_246204</name>
</gene>
<feature type="transmembrane region" description="Helical" evidence="5">
    <location>
        <begin position="58"/>
        <end position="83"/>
    </location>
</feature>
<dbReference type="GO" id="GO:0012505">
    <property type="term" value="C:endomembrane system"/>
    <property type="evidence" value="ECO:0007669"/>
    <property type="project" value="UniProtKB-SubCell"/>
</dbReference>
<evidence type="ECO:0000313" key="7">
    <source>
        <dbReference type="EMBL" id="KIO19330.1"/>
    </source>
</evidence>
<evidence type="ECO:0000313" key="8">
    <source>
        <dbReference type="Proteomes" id="UP000054248"/>
    </source>
</evidence>
<evidence type="ECO:0000256" key="4">
    <source>
        <dbReference type="ARBA" id="ARBA00023136"/>
    </source>
</evidence>
<accession>A0A0C3PWE7</accession>
<organism evidence="7 8">
    <name type="scientific">Tulasnella calospora MUT 4182</name>
    <dbReference type="NCBI Taxonomy" id="1051891"/>
    <lineage>
        <taxon>Eukaryota</taxon>
        <taxon>Fungi</taxon>
        <taxon>Dikarya</taxon>
        <taxon>Basidiomycota</taxon>
        <taxon>Agaricomycotina</taxon>
        <taxon>Agaricomycetes</taxon>
        <taxon>Cantharellales</taxon>
        <taxon>Tulasnellaceae</taxon>
        <taxon>Tulasnella</taxon>
    </lineage>
</organism>
<feature type="transmembrane region" description="Helical" evidence="5">
    <location>
        <begin position="104"/>
        <end position="126"/>
    </location>
</feature>
<comment type="subcellular location">
    <subcellularLocation>
        <location evidence="1">Endomembrane system</location>
        <topology evidence="1">Multi-pass membrane protein</topology>
    </subcellularLocation>
</comment>
<dbReference type="OrthoDB" id="10032492at2759"/>
<keyword evidence="2 5" id="KW-0812">Transmembrane</keyword>
<evidence type="ECO:0000256" key="5">
    <source>
        <dbReference type="SAM" id="Phobius"/>
    </source>
</evidence>
<evidence type="ECO:0000256" key="3">
    <source>
        <dbReference type="ARBA" id="ARBA00022989"/>
    </source>
</evidence>
<feature type="transmembrane region" description="Helical" evidence="5">
    <location>
        <begin position="138"/>
        <end position="158"/>
    </location>
</feature>
<dbReference type="AlphaFoldDB" id="A0A0C3PWE7"/>
<dbReference type="EMBL" id="KN823228">
    <property type="protein sequence ID" value="KIO19330.1"/>
    <property type="molecule type" value="Genomic_DNA"/>
</dbReference>
<evidence type="ECO:0000256" key="2">
    <source>
        <dbReference type="ARBA" id="ARBA00022692"/>
    </source>
</evidence>
<dbReference type="PANTHER" id="PTHR21324">
    <property type="entry name" value="FASTING-INDUCIBLE INTEGRAL MEMBRANE PROTEIN TM6P1-RELATED"/>
    <property type="match status" value="1"/>
</dbReference>
<dbReference type="InterPro" id="IPR050911">
    <property type="entry name" value="DRAM/TMEM150_Autophagy_Mod"/>
</dbReference>
<feature type="transmembrane region" description="Helical" evidence="5">
    <location>
        <begin position="204"/>
        <end position="222"/>
    </location>
</feature>
<dbReference type="Proteomes" id="UP000054248">
    <property type="component" value="Unassembled WGS sequence"/>
</dbReference>
<dbReference type="PANTHER" id="PTHR21324:SF2">
    <property type="entry name" value="EG:22E5.9 PROTEIN"/>
    <property type="match status" value="1"/>
</dbReference>
<dbReference type="Pfam" id="PF10277">
    <property type="entry name" value="Frag1"/>
    <property type="match status" value="1"/>
</dbReference>
<proteinExistence type="predicted"/>
<feature type="transmembrane region" description="Helical" evidence="5">
    <location>
        <begin position="178"/>
        <end position="198"/>
    </location>
</feature>
<dbReference type="HOGENOM" id="CLU_050573_3_0_1"/>
<name>A0A0C3PWE7_9AGAM</name>
<reference evidence="8" key="2">
    <citation type="submission" date="2015-01" db="EMBL/GenBank/DDBJ databases">
        <title>Evolutionary Origins and Diversification of the Mycorrhizal Mutualists.</title>
        <authorList>
            <consortium name="DOE Joint Genome Institute"/>
            <consortium name="Mycorrhizal Genomics Consortium"/>
            <person name="Kohler A."/>
            <person name="Kuo A."/>
            <person name="Nagy L.G."/>
            <person name="Floudas D."/>
            <person name="Copeland A."/>
            <person name="Barry K.W."/>
            <person name="Cichocki N."/>
            <person name="Veneault-Fourrey C."/>
            <person name="LaButti K."/>
            <person name="Lindquist E.A."/>
            <person name="Lipzen A."/>
            <person name="Lundell T."/>
            <person name="Morin E."/>
            <person name="Murat C."/>
            <person name="Riley R."/>
            <person name="Ohm R."/>
            <person name="Sun H."/>
            <person name="Tunlid A."/>
            <person name="Henrissat B."/>
            <person name="Grigoriev I.V."/>
            <person name="Hibbett D.S."/>
            <person name="Martin F."/>
        </authorList>
    </citation>
    <scope>NUCLEOTIDE SEQUENCE [LARGE SCALE GENOMIC DNA]</scope>
    <source>
        <strain evidence="8">MUT 4182</strain>
    </source>
</reference>
<evidence type="ECO:0000259" key="6">
    <source>
        <dbReference type="Pfam" id="PF10277"/>
    </source>
</evidence>
<feature type="transmembrane region" description="Helical" evidence="5">
    <location>
        <begin position="17"/>
        <end position="38"/>
    </location>
</feature>
<dbReference type="GO" id="GO:0005886">
    <property type="term" value="C:plasma membrane"/>
    <property type="evidence" value="ECO:0007669"/>
    <property type="project" value="TreeGrafter"/>
</dbReference>
<protein>
    <recommendedName>
        <fullName evidence="6">CWH43-like N-terminal domain-containing protein</fullName>
    </recommendedName>
</protein>